<evidence type="ECO:0000256" key="10">
    <source>
        <dbReference type="PROSITE-ProRule" id="PRU01193"/>
    </source>
</evidence>
<dbReference type="OrthoDB" id="110231at2"/>
<name>A0A4U6QKL3_9ACTN</name>
<dbReference type="Pfam" id="PF01595">
    <property type="entry name" value="CNNM"/>
    <property type="match status" value="1"/>
</dbReference>
<comment type="similarity">
    <text evidence="2">Belongs to the UPF0053 family.</text>
</comment>
<sequence length="520" mass="54555">MIVEWLLLLVGLLLVAGTALYVSAEFSFVTVDRATVAREAAGGDSGAASLQAALRQLSTHLSGAQVGITVTTLALGFVMEPSLARLLSVPLGWVGIGEAAASSVSVVLALVVATVLSMVFGELVPKNIAIAEPLETAKTIVRPMRVSTMIFRPLIWFLNGTANGVLRLIGVEPQEELRSARSPQELGSLVRRSAAQGTLEAPTAGLLARSIAFSDKTADDVLTPRTQVRFVKADDDADAVLQAAIDTGHSRFPVSGQDTDDVVGLVHLKRAVAVPPDERPAVRVSQLMVDVPVVPGSMPLDDLLELLRDQGLQLAVVADEYGGTAGILTLEDVVEELVGEITDEHDRAAVRGERRSDGVWLLPGTLRPDEITELTGVSLPESGAYETVAGLVLARLGRMPVINDSVEVEATMSASASLGVAADKGGVGTEDVPIPPVAEESDDLPRAVTVRLLVFRLARRRIETVLLSAVRLDDPEAEDANNARGADDRSAARTAGDPASGIRRGTAADLPSAGGSRSSR</sequence>
<comment type="subcellular location">
    <subcellularLocation>
        <location evidence="1">Cell membrane</location>
        <topology evidence="1">Multi-pass membrane protein</topology>
    </subcellularLocation>
</comment>
<keyword evidence="7 9" id="KW-0129">CBS domain</keyword>
<evidence type="ECO:0000256" key="2">
    <source>
        <dbReference type="ARBA" id="ARBA00006337"/>
    </source>
</evidence>
<dbReference type="Proteomes" id="UP000306985">
    <property type="component" value="Unassembled WGS sequence"/>
</dbReference>
<evidence type="ECO:0000259" key="14">
    <source>
        <dbReference type="PROSITE" id="PS51846"/>
    </source>
</evidence>
<protein>
    <submittedName>
        <fullName evidence="15">HlyC/CorC family transporter</fullName>
    </submittedName>
</protein>
<dbReference type="SUPFAM" id="SSF56176">
    <property type="entry name" value="FAD-binding/transporter-associated domain-like"/>
    <property type="match status" value="1"/>
</dbReference>
<dbReference type="Gene3D" id="3.30.465.10">
    <property type="match status" value="1"/>
</dbReference>
<dbReference type="InterPro" id="IPR005170">
    <property type="entry name" value="Transptr-assoc_dom"/>
</dbReference>
<dbReference type="PANTHER" id="PTHR43099">
    <property type="entry name" value="UPF0053 PROTEIN YRKA"/>
    <property type="match status" value="1"/>
</dbReference>
<dbReference type="RefSeq" id="WP_137447970.1">
    <property type="nucleotide sequence ID" value="NZ_SZZH01000001.1"/>
</dbReference>
<evidence type="ECO:0000256" key="6">
    <source>
        <dbReference type="ARBA" id="ARBA00022989"/>
    </source>
</evidence>
<feature type="region of interest" description="Disordered" evidence="11">
    <location>
        <begin position="477"/>
        <end position="520"/>
    </location>
</feature>
<accession>A0A4U6QKL3</accession>
<dbReference type="CDD" id="cd04590">
    <property type="entry name" value="CBS_pair_CorC_HlyC_assoc"/>
    <property type="match status" value="1"/>
</dbReference>
<evidence type="ECO:0000256" key="8">
    <source>
        <dbReference type="ARBA" id="ARBA00023136"/>
    </source>
</evidence>
<proteinExistence type="inferred from homology"/>
<feature type="domain" description="CBS" evidence="13">
    <location>
        <begin position="284"/>
        <end position="344"/>
    </location>
</feature>
<dbReference type="PROSITE" id="PS51371">
    <property type="entry name" value="CBS"/>
    <property type="match status" value="1"/>
</dbReference>
<dbReference type="SMART" id="SM01091">
    <property type="entry name" value="CorC_HlyC"/>
    <property type="match status" value="1"/>
</dbReference>
<dbReference type="InterPro" id="IPR051676">
    <property type="entry name" value="UPF0053_domain"/>
</dbReference>
<keyword evidence="16" id="KW-1185">Reference proteome</keyword>
<dbReference type="PANTHER" id="PTHR43099:SF6">
    <property type="entry name" value="UPF0053 PROTEIN RV1842C"/>
    <property type="match status" value="1"/>
</dbReference>
<evidence type="ECO:0000256" key="9">
    <source>
        <dbReference type="PROSITE-ProRule" id="PRU00703"/>
    </source>
</evidence>
<dbReference type="InterPro" id="IPR046342">
    <property type="entry name" value="CBS_dom_sf"/>
</dbReference>
<keyword evidence="8 10" id="KW-0472">Membrane</keyword>
<dbReference type="EMBL" id="SZZH01000001">
    <property type="protein sequence ID" value="TKV60666.1"/>
    <property type="molecule type" value="Genomic_DNA"/>
</dbReference>
<evidence type="ECO:0000313" key="15">
    <source>
        <dbReference type="EMBL" id="TKV60666.1"/>
    </source>
</evidence>
<dbReference type="SUPFAM" id="SSF54631">
    <property type="entry name" value="CBS-domain pair"/>
    <property type="match status" value="1"/>
</dbReference>
<organism evidence="15 16">
    <name type="scientific">Nakamurella flava</name>
    <dbReference type="NCBI Taxonomy" id="2576308"/>
    <lineage>
        <taxon>Bacteria</taxon>
        <taxon>Bacillati</taxon>
        <taxon>Actinomycetota</taxon>
        <taxon>Actinomycetes</taxon>
        <taxon>Nakamurellales</taxon>
        <taxon>Nakamurellaceae</taxon>
        <taxon>Nakamurella</taxon>
    </lineage>
</organism>
<keyword evidence="5" id="KW-0677">Repeat</keyword>
<evidence type="ECO:0000259" key="13">
    <source>
        <dbReference type="PROSITE" id="PS51371"/>
    </source>
</evidence>
<evidence type="ECO:0000256" key="11">
    <source>
        <dbReference type="SAM" id="MobiDB-lite"/>
    </source>
</evidence>
<dbReference type="PROSITE" id="PS51846">
    <property type="entry name" value="CNNM"/>
    <property type="match status" value="1"/>
</dbReference>
<gene>
    <name evidence="15" type="ORF">FDO65_02950</name>
</gene>
<reference evidence="15 16" key="1">
    <citation type="submission" date="2019-05" db="EMBL/GenBank/DDBJ databases">
        <title>Nakamurella sp. N5BH11, whole genome shotgun sequence.</title>
        <authorList>
            <person name="Tuo L."/>
        </authorList>
    </citation>
    <scope>NUCLEOTIDE SEQUENCE [LARGE SCALE GENOMIC DNA]</scope>
    <source>
        <strain evidence="15 16">N5BH11</strain>
    </source>
</reference>
<evidence type="ECO:0000256" key="1">
    <source>
        <dbReference type="ARBA" id="ARBA00004651"/>
    </source>
</evidence>
<evidence type="ECO:0000256" key="12">
    <source>
        <dbReference type="SAM" id="Phobius"/>
    </source>
</evidence>
<keyword evidence="3" id="KW-1003">Cell membrane</keyword>
<keyword evidence="4 10" id="KW-0812">Transmembrane</keyword>
<dbReference type="GO" id="GO:0005886">
    <property type="term" value="C:plasma membrane"/>
    <property type="evidence" value="ECO:0007669"/>
    <property type="project" value="UniProtKB-SubCell"/>
</dbReference>
<dbReference type="InterPro" id="IPR002550">
    <property type="entry name" value="CNNM"/>
</dbReference>
<dbReference type="AlphaFoldDB" id="A0A4U6QKL3"/>
<feature type="domain" description="CNNM transmembrane" evidence="14">
    <location>
        <begin position="1"/>
        <end position="203"/>
    </location>
</feature>
<dbReference type="InterPro" id="IPR016169">
    <property type="entry name" value="FAD-bd_PCMH_sub2"/>
</dbReference>
<dbReference type="InterPro" id="IPR036318">
    <property type="entry name" value="FAD-bd_PCMH-like_sf"/>
</dbReference>
<dbReference type="Gene3D" id="3.10.580.10">
    <property type="entry name" value="CBS-domain"/>
    <property type="match status" value="1"/>
</dbReference>
<evidence type="ECO:0000256" key="5">
    <source>
        <dbReference type="ARBA" id="ARBA00022737"/>
    </source>
</evidence>
<feature type="transmembrane region" description="Helical" evidence="12">
    <location>
        <begin position="91"/>
        <end position="120"/>
    </location>
</feature>
<dbReference type="InterPro" id="IPR044751">
    <property type="entry name" value="Ion_transp-like_CBS"/>
</dbReference>
<evidence type="ECO:0000256" key="7">
    <source>
        <dbReference type="ARBA" id="ARBA00023122"/>
    </source>
</evidence>
<comment type="caution">
    <text evidence="15">The sequence shown here is derived from an EMBL/GenBank/DDBJ whole genome shotgun (WGS) entry which is preliminary data.</text>
</comment>
<evidence type="ECO:0000313" key="16">
    <source>
        <dbReference type="Proteomes" id="UP000306985"/>
    </source>
</evidence>
<feature type="transmembrane region" description="Helical" evidence="12">
    <location>
        <begin position="60"/>
        <end position="79"/>
    </location>
</feature>
<dbReference type="InterPro" id="IPR000644">
    <property type="entry name" value="CBS_dom"/>
</dbReference>
<dbReference type="GO" id="GO:0050660">
    <property type="term" value="F:flavin adenine dinucleotide binding"/>
    <property type="evidence" value="ECO:0007669"/>
    <property type="project" value="InterPro"/>
</dbReference>
<keyword evidence="6 10" id="KW-1133">Transmembrane helix</keyword>
<evidence type="ECO:0000256" key="4">
    <source>
        <dbReference type="ARBA" id="ARBA00022692"/>
    </source>
</evidence>
<evidence type="ECO:0000256" key="3">
    <source>
        <dbReference type="ARBA" id="ARBA00022475"/>
    </source>
</evidence>
<dbReference type="Pfam" id="PF03471">
    <property type="entry name" value="CorC_HlyC"/>
    <property type="match status" value="1"/>
</dbReference>
<dbReference type="Pfam" id="PF00571">
    <property type="entry name" value="CBS"/>
    <property type="match status" value="2"/>
</dbReference>